<dbReference type="EMBL" id="GBXM01005460">
    <property type="protein sequence ID" value="JAI03118.1"/>
    <property type="molecule type" value="Transcribed_RNA"/>
</dbReference>
<name>A0A0E9XK55_ANGAN</name>
<reference evidence="2" key="2">
    <citation type="journal article" date="2015" name="Fish Shellfish Immunol.">
        <title>Early steps in the European eel (Anguilla anguilla)-Vibrio vulnificus interaction in the gills: Role of the RtxA13 toxin.</title>
        <authorList>
            <person name="Callol A."/>
            <person name="Pajuelo D."/>
            <person name="Ebbesson L."/>
            <person name="Teles M."/>
            <person name="MacKenzie S."/>
            <person name="Amaro C."/>
        </authorList>
    </citation>
    <scope>NUCLEOTIDE SEQUENCE</scope>
</reference>
<feature type="transmembrane region" description="Helical" evidence="1">
    <location>
        <begin position="12"/>
        <end position="30"/>
    </location>
</feature>
<sequence>MSKTDSTEQPVYFVLLLCWTPVMCHLTVITEKQCWLWCLLEGFKNKYFTGMCSWESTTILNYFGHTLEFWKNVESILCDS</sequence>
<protein>
    <submittedName>
        <fullName evidence="2">Uncharacterized protein</fullName>
    </submittedName>
</protein>
<proteinExistence type="predicted"/>
<evidence type="ECO:0000313" key="2">
    <source>
        <dbReference type="EMBL" id="JAI03118.1"/>
    </source>
</evidence>
<keyword evidence="1" id="KW-0812">Transmembrane</keyword>
<keyword evidence="1" id="KW-1133">Transmembrane helix</keyword>
<reference evidence="2" key="1">
    <citation type="submission" date="2014-11" db="EMBL/GenBank/DDBJ databases">
        <authorList>
            <person name="Amaro Gonzalez C."/>
        </authorList>
    </citation>
    <scope>NUCLEOTIDE SEQUENCE</scope>
</reference>
<dbReference type="AlphaFoldDB" id="A0A0E9XK55"/>
<organism evidence="2">
    <name type="scientific">Anguilla anguilla</name>
    <name type="common">European freshwater eel</name>
    <name type="synonym">Muraena anguilla</name>
    <dbReference type="NCBI Taxonomy" id="7936"/>
    <lineage>
        <taxon>Eukaryota</taxon>
        <taxon>Metazoa</taxon>
        <taxon>Chordata</taxon>
        <taxon>Craniata</taxon>
        <taxon>Vertebrata</taxon>
        <taxon>Euteleostomi</taxon>
        <taxon>Actinopterygii</taxon>
        <taxon>Neopterygii</taxon>
        <taxon>Teleostei</taxon>
        <taxon>Anguilliformes</taxon>
        <taxon>Anguillidae</taxon>
        <taxon>Anguilla</taxon>
    </lineage>
</organism>
<keyword evidence="1" id="KW-0472">Membrane</keyword>
<evidence type="ECO:0000256" key="1">
    <source>
        <dbReference type="SAM" id="Phobius"/>
    </source>
</evidence>
<accession>A0A0E9XK55</accession>